<evidence type="ECO:0000259" key="9">
    <source>
        <dbReference type="PROSITE" id="PS00434"/>
    </source>
</evidence>
<evidence type="ECO:0000313" key="11">
    <source>
        <dbReference type="Proteomes" id="UP001202328"/>
    </source>
</evidence>
<keyword evidence="3" id="KW-0805">Transcription regulation</keyword>
<evidence type="ECO:0000256" key="5">
    <source>
        <dbReference type="ARBA" id="ARBA00023125"/>
    </source>
</evidence>
<dbReference type="PANTHER" id="PTHR10015:SF338">
    <property type="entry name" value="HEAT STRESS TRANSCRIPTION FACTOR A-2"/>
    <property type="match status" value="1"/>
</dbReference>
<evidence type="ECO:0000256" key="8">
    <source>
        <dbReference type="RuleBase" id="RU004020"/>
    </source>
</evidence>
<comment type="caution">
    <text evidence="10">The sequence shown here is derived from an EMBL/GenBank/DDBJ whole genome shotgun (WGS) entry which is preliminary data.</text>
</comment>
<keyword evidence="7" id="KW-0539">Nucleus</keyword>
<dbReference type="GO" id="GO:0003700">
    <property type="term" value="F:DNA-binding transcription factor activity"/>
    <property type="evidence" value="ECO:0007669"/>
    <property type="project" value="InterPro"/>
</dbReference>
<keyword evidence="5" id="KW-0238">DNA-binding</keyword>
<dbReference type="FunFam" id="1.10.10.10:FF:000057">
    <property type="entry name" value="Heat shock transcription factor 1"/>
    <property type="match status" value="1"/>
</dbReference>
<dbReference type="Gene3D" id="1.10.10.10">
    <property type="entry name" value="Winged helix-like DNA-binding domain superfamily/Winged helix DNA-binding domain"/>
    <property type="match status" value="1"/>
</dbReference>
<dbReference type="AlphaFoldDB" id="A0AAD4XSI8"/>
<evidence type="ECO:0000256" key="2">
    <source>
        <dbReference type="ARBA" id="ARBA00022553"/>
    </source>
</evidence>
<dbReference type="PANTHER" id="PTHR10015">
    <property type="entry name" value="HEAT SHOCK TRANSCRIPTION FACTOR"/>
    <property type="match status" value="1"/>
</dbReference>
<dbReference type="InterPro" id="IPR036390">
    <property type="entry name" value="WH_DNA-bd_sf"/>
</dbReference>
<accession>A0AAD4XSI8</accession>
<name>A0AAD4XSI8_9MAGN</name>
<feature type="domain" description="HSF-type DNA-binding" evidence="9">
    <location>
        <begin position="97"/>
        <end position="121"/>
    </location>
</feature>
<dbReference type="GO" id="GO:0006357">
    <property type="term" value="P:regulation of transcription by RNA polymerase II"/>
    <property type="evidence" value="ECO:0007669"/>
    <property type="project" value="TreeGrafter"/>
</dbReference>
<dbReference type="SUPFAM" id="SSF46785">
    <property type="entry name" value="Winged helix' DNA-binding domain"/>
    <property type="match status" value="1"/>
</dbReference>
<dbReference type="Pfam" id="PF00447">
    <property type="entry name" value="HSF_DNA-bind"/>
    <property type="match status" value="1"/>
</dbReference>
<keyword evidence="2" id="KW-0597">Phosphoprotein</keyword>
<dbReference type="GO" id="GO:0034605">
    <property type="term" value="P:cellular response to heat"/>
    <property type="evidence" value="ECO:0007669"/>
    <property type="project" value="TreeGrafter"/>
</dbReference>
<evidence type="ECO:0000256" key="6">
    <source>
        <dbReference type="ARBA" id="ARBA00023163"/>
    </source>
</evidence>
<keyword evidence="11" id="KW-1185">Reference proteome</keyword>
<protein>
    <recommendedName>
        <fullName evidence="9">HSF-type DNA-binding domain-containing protein</fullName>
    </recommendedName>
</protein>
<evidence type="ECO:0000313" key="10">
    <source>
        <dbReference type="EMBL" id="KAI3944246.1"/>
    </source>
</evidence>
<reference evidence="10" key="1">
    <citation type="submission" date="2022-04" db="EMBL/GenBank/DDBJ databases">
        <title>A functionally conserved STORR gene fusion in Papaver species that diverged 16.8 million years ago.</title>
        <authorList>
            <person name="Catania T."/>
        </authorList>
    </citation>
    <scope>NUCLEOTIDE SEQUENCE</scope>
    <source>
        <strain evidence="10">S-188037</strain>
    </source>
</reference>
<evidence type="ECO:0000256" key="3">
    <source>
        <dbReference type="ARBA" id="ARBA00023015"/>
    </source>
</evidence>
<gene>
    <name evidence="10" type="ORF">MKW98_016476</name>
</gene>
<dbReference type="Proteomes" id="UP001202328">
    <property type="component" value="Unassembled WGS sequence"/>
</dbReference>
<dbReference type="EMBL" id="JAJJMB010004060">
    <property type="protein sequence ID" value="KAI3944246.1"/>
    <property type="molecule type" value="Genomic_DNA"/>
</dbReference>
<comment type="similarity">
    <text evidence="8">Belongs to the HSF family.</text>
</comment>
<dbReference type="GO" id="GO:0000978">
    <property type="term" value="F:RNA polymerase II cis-regulatory region sequence-specific DNA binding"/>
    <property type="evidence" value="ECO:0007669"/>
    <property type="project" value="TreeGrafter"/>
</dbReference>
<dbReference type="PRINTS" id="PR00056">
    <property type="entry name" value="HSFDOMAIN"/>
</dbReference>
<comment type="subcellular location">
    <subcellularLocation>
        <location evidence="1">Nucleus</location>
    </subcellularLocation>
</comment>
<sequence>MLNDHVTVKQEEDVVTVVGDGSSSVCSLDSASPPPATSSSSMVVLPMEGLHEIGPPPFLTKTYDMVEDPHTNSIVSWSKARNSFVVWDSHDFSTTLLPKYFKHSNFSSFIRQLNTYGFRKVDSEKWEFANEWFLGGQKHLLKNIKRRRHISKNTQQGGSGTDGCVEYAGGLGLESEVDTLRKERSYLMVEILNLREKQKRSLDELVSIQERLQGTEIKQQLTMSFLAKAFKNPAFVQQLIEMSEKKKELTGGVAKKRRLPPSRSIENFQNELVSAAMDTVEHEPSVLLQNQKMDSSTFNANSGDIDDKYWNELLIDDFMGANKAENVGGHSPLEIDAEVEDFWCKGVHDLVEEMAYLGSTA</sequence>
<dbReference type="PROSITE" id="PS00434">
    <property type="entry name" value="HSF_DOMAIN"/>
    <property type="match status" value="1"/>
</dbReference>
<evidence type="ECO:0000256" key="1">
    <source>
        <dbReference type="ARBA" id="ARBA00004123"/>
    </source>
</evidence>
<dbReference type="SMART" id="SM00415">
    <property type="entry name" value="HSF"/>
    <property type="match status" value="1"/>
</dbReference>
<dbReference type="InterPro" id="IPR036388">
    <property type="entry name" value="WH-like_DNA-bd_sf"/>
</dbReference>
<evidence type="ECO:0000256" key="7">
    <source>
        <dbReference type="ARBA" id="ARBA00023242"/>
    </source>
</evidence>
<dbReference type="GO" id="GO:0005634">
    <property type="term" value="C:nucleus"/>
    <property type="evidence" value="ECO:0007669"/>
    <property type="project" value="UniProtKB-SubCell"/>
</dbReference>
<evidence type="ECO:0000256" key="4">
    <source>
        <dbReference type="ARBA" id="ARBA00023016"/>
    </source>
</evidence>
<proteinExistence type="inferred from homology"/>
<dbReference type="InterPro" id="IPR000232">
    <property type="entry name" value="HSF_DNA-bd"/>
</dbReference>
<keyword evidence="6" id="KW-0804">Transcription</keyword>
<organism evidence="10 11">
    <name type="scientific">Papaver atlanticum</name>
    <dbReference type="NCBI Taxonomy" id="357466"/>
    <lineage>
        <taxon>Eukaryota</taxon>
        <taxon>Viridiplantae</taxon>
        <taxon>Streptophyta</taxon>
        <taxon>Embryophyta</taxon>
        <taxon>Tracheophyta</taxon>
        <taxon>Spermatophyta</taxon>
        <taxon>Magnoliopsida</taxon>
        <taxon>Ranunculales</taxon>
        <taxon>Papaveraceae</taxon>
        <taxon>Papaveroideae</taxon>
        <taxon>Papaver</taxon>
    </lineage>
</organism>
<keyword evidence="4" id="KW-0346">Stress response</keyword>